<dbReference type="PANTHER" id="PTHR22911:SF6">
    <property type="entry name" value="SOLUTE CARRIER FAMILY 35 MEMBER G1"/>
    <property type="match status" value="1"/>
</dbReference>
<dbReference type="Gene3D" id="1.10.3730.20">
    <property type="match status" value="1"/>
</dbReference>
<dbReference type="PANTHER" id="PTHR22911">
    <property type="entry name" value="ACYL-MALONYL CONDENSING ENZYME-RELATED"/>
    <property type="match status" value="1"/>
</dbReference>
<feature type="domain" description="EamA" evidence="7">
    <location>
        <begin position="13"/>
        <end position="146"/>
    </location>
</feature>
<feature type="transmembrane region" description="Helical" evidence="6">
    <location>
        <begin position="156"/>
        <end position="175"/>
    </location>
</feature>
<dbReference type="OrthoDB" id="5148831at2"/>
<feature type="transmembrane region" description="Helical" evidence="6">
    <location>
        <begin position="106"/>
        <end position="123"/>
    </location>
</feature>
<evidence type="ECO:0000256" key="1">
    <source>
        <dbReference type="ARBA" id="ARBA00004141"/>
    </source>
</evidence>
<proteinExistence type="inferred from homology"/>
<dbReference type="AlphaFoldDB" id="A0A371AZN5"/>
<evidence type="ECO:0000313" key="9">
    <source>
        <dbReference type="Proteomes" id="UP000255036"/>
    </source>
</evidence>
<accession>A0A371AZN5</accession>
<comment type="caution">
    <text evidence="8">The sequence shown here is derived from an EMBL/GenBank/DDBJ whole genome shotgun (WGS) entry which is preliminary data.</text>
</comment>
<gene>
    <name evidence="8" type="ORF">DWV06_01890</name>
</gene>
<keyword evidence="5 6" id="KW-0472">Membrane</keyword>
<dbReference type="GO" id="GO:0016020">
    <property type="term" value="C:membrane"/>
    <property type="evidence" value="ECO:0007669"/>
    <property type="project" value="UniProtKB-SubCell"/>
</dbReference>
<dbReference type="Pfam" id="PF00892">
    <property type="entry name" value="EamA"/>
    <property type="match status" value="2"/>
</dbReference>
<dbReference type="SUPFAM" id="SSF103481">
    <property type="entry name" value="Multidrug resistance efflux transporter EmrE"/>
    <property type="match status" value="2"/>
</dbReference>
<evidence type="ECO:0000259" key="7">
    <source>
        <dbReference type="Pfam" id="PF00892"/>
    </source>
</evidence>
<evidence type="ECO:0000256" key="4">
    <source>
        <dbReference type="ARBA" id="ARBA00022989"/>
    </source>
</evidence>
<evidence type="ECO:0000313" key="8">
    <source>
        <dbReference type="EMBL" id="RDU25003.1"/>
    </source>
</evidence>
<feature type="transmembrane region" description="Helical" evidence="6">
    <location>
        <begin position="270"/>
        <end position="289"/>
    </location>
</feature>
<feature type="transmembrane region" description="Helical" evidence="6">
    <location>
        <begin position="12"/>
        <end position="32"/>
    </location>
</feature>
<feature type="transmembrane region" description="Helical" evidence="6">
    <location>
        <begin position="44"/>
        <end position="61"/>
    </location>
</feature>
<dbReference type="InterPro" id="IPR000620">
    <property type="entry name" value="EamA_dom"/>
</dbReference>
<protein>
    <submittedName>
        <fullName evidence="8">DMT family transporter</fullName>
    </submittedName>
</protein>
<keyword evidence="4 6" id="KW-1133">Transmembrane helix</keyword>
<dbReference type="Proteomes" id="UP000255036">
    <property type="component" value="Unassembled WGS sequence"/>
</dbReference>
<evidence type="ECO:0000256" key="2">
    <source>
        <dbReference type="ARBA" id="ARBA00007362"/>
    </source>
</evidence>
<evidence type="ECO:0000256" key="5">
    <source>
        <dbReference type="ARBA" id="ARBA00023136"/>
    </source>
</evidence>
<evidence type="ECO:0000256" key="6">
    <source>
        <dbReference type="SAM" id="Phobius"/>
    </source>
</evidence>
<keyword evidence="3 6" id="KW-0812">Transmembrane</keyword>
<sequence>MKTLEYNSQKKLKGIFFIILSAFCFACMSIFVRLSGNLPAYEKSFFRNLIAFFIAVILMIKSKNTIKIKIKKQDWIDIMARAIFGCIGIVCNFYAIDHMLVADASALNKLSPFFVIIFSFFILKEKVKLKQIFFVIIAFIGMLFILKPGFAEISLLPALAGISGGMCAGLAYTFVRKLGSHGVPGAFIVLFFSAFSCISMIPMMIAGFHVASREQIVMLLGAGVAAAGGQFSITAAYTYAPAREISIYDYFQIIFITILSYFILDEVPDAYSFIGYLIILFASLAMFFYNKRK</sequence>
<dbReference type="InterPro" id="IPR037185">
    <property type="entry name" value="EmrE-like"/>
</dbReference>
<keyword evidence="9" id="KW-1185">Reference proteome</keyword>
<feature type="transmembrane region" description="Helical" evidence="6">
    <location>
        <begin position="132"/>
        <end position="150"/>
    </location>
</feature>
<name>A0A371AZN5_9FIRM</name>
<feature type="transmembrane region" description="Helical" evidence="6">
    <location>
        <begin position="247"/>
        <end position="264"/>
    </location>
</feature>
<evidence type="ECO:0000256" key="3">
    <source>
        <dbReference type="ARBA" id="ARBA00022692"/>
    </source>
</evidence>
<comment type="subcellular location">
    <subcellularLocation>
        <location evidence="1">Membrane</location>
        <topology evidence="1">Multi-pass membrane protein</topology>
    </subcellularLocation>
</comment>
<feature type="transmembrane region" description="Helical" evidence="6">
    <location>
        <begin position="82"/>
        <end position="100"/>
    </location>
</feature>
<dbReference type="EMBL" id="QRCT01000009">
    <property type="protein sequence ID" value="RDU25003.1"/>
    <property type="molecule type" value="Genomic_DNA"/>
</dbReference>
<reference evidence="8 9" key="1">
    <citation type="submission" date="2018-07" db="EMBL/GenBank/DDBJ databases">
        <title>Anaerosacharophilus polymeroproducens gen. nov. sp. nov., an anaerobic bacterium isolated from salt field.</title>
        <authorList>
            <person name="Kim W."/>
            <person name="Yang S.-H."/>
            <person name="Oh J."/>
            <person name="Lee J.-H."/>
            <person name="Kwon K.K."/>
        </authorList>
    </citation>
    <scope>NUCLEOTIDE SEQUENCE [LARGE SCALE GENOMIC DNA]</scope>
    <source>
        <strain evidence="8 9">MCWD5</strain>
    </source>
</reference>
<feature type="domain" description="EamA" evidence="7">
    <location>
        <begin position="158"/>
        <end position="286"/>
    </location>
</feature>
<organism evidence="8 9">
    <name type="scientific">Anaerosacchariphilus polymeriproducens</name>
    <dbReference type="NCBI Taxonomy" id="1812858"/>
    <lineage>
        <taxon>Bacteria</taxon>
        <taxon>Bacillati</taxon>
        <taxon>Bacillota</taxon>
        <taxon>Clostridia</taxon>
        <taxon>Lachnospirales</taxon>
        <taxon>Lachnospiraceae</taxon>
        <taxon>Anaerosacchariphilus</taxon>
    </lineage>
</organism>
<comment type="similarity">
    <text evidence="2">Belongs to the EamA transporter family.</text>
</comment>
<dbReference type="RefSeq" id="WP_115480487.1">
    <property type="nucleotide sequence ID" value="NZ_QRCT01000009.1"/>
</dbReference>
<feature type="transmembrane region" description="Helical" evidence="6">
    <location>
        <begin position="216"/>
        <end position="240"/>
    </location>
</feature>
<feature type="transmembrane region" description="Helical" evidence="6">
    <location>
        <begin position="187"/>
        <end position="210"/>
    </location>
</feature>